<gene>
    <name evidence="1" type="ORF">NLJ89_g4261</name>
</gene>
<dbReference type="EMBL" id="JANKHO010000345">
    <property type="protein sequence ID" value="KAJ3511158.1"/>
    <property type="molecule type" value="Genomic_DNA"/>
</dbReference>
<organism evidence="1 2">
    <name type="scientific">Agrocybe chaxingu</name>
    <dbReference type="NCBI Taxonomy" id="84603"/>
    <lineage>
        <taxon>Eukaryota</taxon>
        <taxon>Fungi</taxon>
        <taxon>Dikarya</taxon>
        <taxon>Basidiomycota</taxon>
        <taxon>Agaricomycotina</taxon>
        <taxon>Agaricomycetes</taxon>
        <taxon>Agaricomycetidae</taxon>
        <taxon>Agaricales</taxon>
        <taxon>Agaricineae</taxon>
        <taxon>Strophariaceae</taxon>
        <taxon>Agrocybe</taxon>
    </lineage>
</organism>
<evidence type="ECO:0000313" key="1">
    <source>
        <dbReference type="EMBL" id="KAJ3511158.1"/>
    </source>
</evidence>
<keyword evidence="2" id="KW-1185">Reference proteome</keyword>
<dbReference type="AlphaFoldDB" id="A0A9W8K309"/>
<dbReference type="OrthoDB" id="2151789at2759"/>
<comment type="caution">
    <text evidence="1">The sequence shown here is derived from an EMBL/GenBank/DDBJ whole genome shotgun (WGS) entry which is preliminary data.</text>
</comment>
<dbReference type="Proteomes" id="UP001148786">
    <property type="component" value="Unassembled WGS sequence"/>
</dbReference>
<name>A0A9W8K309_9AGAR</name>
<protein>
    <submittedName>
        <fullName evidence="1">Uncharacterized protein</fullName>
    </submittedName>
</protein>
<reference evidence="1" key="1">
    <citation type="submission" date="2022-07" db="EMBL/GenBank/DDBJ databases">
        <title>Genome Sequence of Agrocybe chaxingu.</title>
        <authorList>
            <person name="Buettner E."/>
        </authorList>
    </citation>
    <scope>NUCLEOTIDE SEQUENCE</scope>
    <source>
        <strain evidence="1">MP-N11</strain>
    </source>
</reference>
<evidence type="ECO:0000313" key="2">
    <source>
        <dbReference type="Proteomes" id="UP001148786"/>
    </source>
</evidence>
<proteinExistence type="predicted"/>
<accession>A0A9W8K309</accession>
<sequence>MRLCTGARSVKGGVIATYVVEPFLCSIYSRNEQTTAFPPTRDIHFLPFNIYDVWLNVMYHEGFYNANATRVGTKAITGAAIVEGQTAAAEAPLYPNNAIFDAPIEQIFLWSEFTRDEGGSSSSRYTGMVQTLNTGFPGVSVCGQAEVAYRPGLCTLVSIKPHRV</sequence>